<evidence type="ECO:0000313" key="13">
    <source>
        <dbReference type="Proteomes" id="UP001501638"/>
    </source>
</evidence>
<organism evidence="12 13">
    <name type="scientific">Streptomyces macrosporus</name>
    <dbReference type="NCBI Taxonomy" id="44032"/>
    <lineage>
        <taxon>Bacteria</taxon>
        <taxon>Bacillati</taxon>
        <taxon>Actinomycetota</taxon>
        <taxon>Actinomycetes</taxon>
        <taxon>Kitasatosporales</taxon>
        <taxon>Streptomycetaceae</taxon>
        <taxon>Streptomyces</taxon>
    </lineage>
</organism>
<comment type="caution">
    <text evidence="12">The sequence shown here is derived from an EMBL/GenBank/DDBJ whole genome shotgun (WGS) entry which is preliminary data.</text>
</comment>
<keyword evidence="7" id="KW-0808">Transferase</keyword>
<evidence type="ECO:0000256" key="3">
    <source>
        <dbReference type="ARBA" id="ARBA00011890"/>
    </source>
</evidence>
<evidence type="ECO:0000256" key="6">
    <source>
        <dbReference type="ARBA" id="ARBA00022603"/>
    </source>
</evidence>
<proteinExistence type="inferred from homology"/>
<dbReference type="GO" id="GO:0008168">
    <property type="term" value="F:methyltransferase activity"/>
    <property type="evidence" value="ECO:0007669"/>
    <property type="project" value="UniProtKB-KW"/>
</dbReference>
<keyword evidence="8" id="KW-0949">S-adenosyl-L-methionine</keyword>
<dbReference type="PANTHER" id="PTHR11579">
    <property type="entry name" value="PROTEIN-L-ISOASPARTATE O-METHYLTRANSFERASE"/>
    <property type="match status" value="1"/>
</dbReference>
<evidence type="ECO:0000256" key="8">
    <source>
        <dbReference type="ARBA" id="ARBA00022691"/>
    </source>
</evidence>
<comment type="similarity">
    <text evidence="2">Belongs to the methyltransferase superfamily. L-isoaspartyl/D-aspartyl protein methyltransferase family.</text>
</comment>
<keyword evidence="13" id="KW-1185">Reference proteome</keyword>
<evidence type="ECO:0000256" key="7">
    <source>
        <dbReference type="ARBA" id="ARBA00022679"/>
    </source>
</evidence>
<dbReference type="PANTHER" id="PTHR11579:SF0">
    <property type="entry name" value="PROTEIN-L-ISOASPARTATE(D-ASPARTATE) O-METHYLTRANSFERASE"/>
    <property type="match status" value="1"/>
</dbReference>
<protein>
    <recommendedName>
        <fullName evidence="4">Protein-L-isoaspartate O-methyltransferase</fullName>
        <ecNumber evidence="3">2.1.1.77</ecNumber>
    </recommendedName>
    <alternativeName>
        <fullName evidence="11">L-isoaspartyl protein carboxyl methyltransferase</fullName>
    </alternativeName>
    <alternativeName>
        <fullName evidence="9">Protein L-isoaspartyl methyltransferase</fullName>
    </alternativeName>
    <alternativeName>
        <fullName evidence="10">Protein-beta-aspartate methyltransferase</fullName>
    </alternativeName>
</protein>
<keyword evidence="5" id="KW-0963">Cytoplasm</keyword>
<dbReference type="InterPro" id="IPR000682">
    <property type="entry name" value="PCMT"/>
</dbReference>
<dbReference type="InterPro" id="IPR029063">
    <property type="entry name" value="SAM-dependent_MTases_sf"/>
</dbReference>
<reference evidence="12 13" key="1">
    <citation type="journal article" date="2019" name="Int. J. Syst. Evol. Microbiol.">
        <title>The Global Catalogue of Microorganisms (GCM) 10K type strain sequencing project: providing services to taxonomists for standard genome sequencing and annotation.</title>
        <authorList>
            <consortium name="The Broad Institute Genomics Platform"/>
            <consortium name="The Broad Institute Genome Sequencing Center for Infectious Disease"/>
            <person name="Wu L."/>
            <person name="Ma J."/>
        </authorList>
    </citation>
    <scope>NUCLEOTIDE SEQUENCE [LARGE SCALE GENOMIC DNA]</scope>
    <source>
        <strain evidence="12 13">JCM 6305</strain>
    </source>
</reference>
<evidence type="ECO:0000256" key="11">
    <source>
        <dbReference type="ARBA" id="ARBA00031350"/>
    </source>
</evidence>
<keyword evidence="6 12" id="KW-0489">Methyltransferase</keyword>
<dbReference type="Pfam" id="PF01135">
    <property type="entry name" value="PCMT"/>
    <property type="match status" value="1"/>
</dbReference>
<evidence type="ECO:0000256" key="2">
    <source>
        <dbReference type="ARBA" id="ARBA00005369"/>
    </source>
</evidence>
<dbReference type="Proteomes" id="UP001501638">
    <property type="component" value="Unassembled WGS sequence"/>
</dbReference>
<dbReference type="GO" id="GO:0032259">
    <property type="term" value="P:methylation"/>
    <property type="evidence" value="ECO:0007669"/>
    <property type="project" value="UniProtKB-KW"/>
</dbReference>
<dbReference type="Gene3D" id="3.40.50.150">
    <property type="entry name" value="Vaccinia Virus protein VP39"/>
    <property type="match status" value="1"/>
</dbReference>
<dbReference type="SUPFAM" id="SSF53335">
    <property type="entry name" value="S-adenosyl-L-methionine-dependent methyltransferases"/>
    <property type="match status" value="1"/>
</dbReference>
<evidence type="ECO:0000256" key="5">
    <source>
        <dbReference type="ARBA" id="ARBA00022490"/>
    </source>
</evidence>
<sequence length="375" mass="40044">MTTLAPAWRDRQARLLDGLTASGALVPGWRPSFTAVPRHAFLPEQVWRHDPGGHTPVHRDRDPDTWWDLAYADAPVVTQLDDGAENGPGMATSSASMPSMVARMLAALEVDDMEGRVLEIGTGTGWNAALLAHRVGDRRVATVEIDPVLAEQAQDALLAVGRAPLVVCEDGMAGYPQGGPYDRVIATCSVARVPWAWVEQTAPGGRIVVPLHRDVWAGGLIALTVGGNGQAAVGRWIGEAWFMPARADRLSPAPVDSATGRSSATGLDPARLVTPGFGAYAYARLPDVTLTHAAEGGGQRVWLTGRDGSAATAAGAPNDREFEVWQYGPDNLWDRAEAAWTEYLSQGCPPLENFGLTVTPDRQQVWLRTPGNVIG</sequence>
<accession>A0ABN3KF33</accession>
<evidence type="ECO:0000256" key="4">
    <source>
        <dbReference type="ARBA" id="ARBA00013346"/>
    </source>
</evidence>
<dbReference type="EMBL" id="BAAASZ010000030">
    <property type="protein sequence ID" value="GAA2454722.1"/>
    <property type="molecule type" value="Genomic_DNA"/>
</dbReference>
<dbReference type="EC" id="2.1.1.77" evidence="3"/>
<dbReference type="CDD" id="cd02440">
    <property type="entry name" value="AdoMet_MTases"/>
    <property type="match status" value="1"/>
</dbReference>
<name>A0ABN3KF33_9ACTN</name>
<evidence type="ECO:0000313" key="12">
    <source>
        <dbReference type="EMBL" id="GAA2454722.1"/>
    </source>
</evidence>
<evidence type="ECO:0000256" key="10">
    <source>
        <dbReference type="ARBA" id="ARBA00031323"/>
    </source>
</evidence>
<evidence type="ECO:0000256" key="1">
    <source>
        <dbReference type="ARBA" id="ARBA00004496"/>
    </source>
</evidence>
<evidence type="ECO:0000256" key="9">
    <source>
        <dbReference type="ARBA" id="ARBA00030757"/>
    </source>
</evidence>
<gene>
    <name evidence="12" type="ORF">GCM10010405_43260</name>
</gene>
<comment type="subcellular location">
    <subcellularLocation>
        <location evidence="1">Cytoplasm</location>
    </subcellularLocation>
</comment>